<proteinExistence type="predicted"/>
<dbReference type="AlphaFoldDB" id="Q73TP4"/>
<dbReference type="KEGG" id="mpa:MAP_3674"/>
<keyword evidence="2" id="KW-1185">Reference proteome</keyword>
<organism evidence="1 2">
    <name type="scientific">Mycolicibacterium paratuberculosis (strain ATCC BAA-968 / K-10)</name>
    <name type="common">Mycobacterium paratuberculosis</name>
    <dbReference type="NCBI Taxonomy" id="262316"/>
    <lineage>
        <taxon>Bacteria</taxon>
        <taxon>Bacillati</taxon>
        <taxon>Actinomycetota</taxon>
        <taxon>Actinomycetes</taxon>
        <taxon>Mycobacteriales</taxon>
        <taxon>Mycobacteriaceae</taxon>
        <taxon>Mycobacterium</taxon>
        <taxon>Mycobacterium avium complex (MAC)</taxon>
    </lineage>
</organism>
<evidence type="ECO:0000313" key="2">
    <source>
        <dbReference type="Proteomes" id="UP000000580"/>
    </source>
</evidence>
<protein>
    <recommendedName>
        <fullName evidence="3">Thiamine pyrophosphate enzyme N-terminal TPP-binding domain-containing protein</fullName>
    </recommendedName>
</protein>
<dbReference type="Proteomes" id="UP000000580">
    <property type="component" value="Chromosome"/>
</dbReference>
<dbReference type="HOGENOM" id="CLU_3082083_0_0_11"/>
<dbReference type="GO" id="GO:0000287">
    <property type="term" value="F:magnesium ion binding"/>
    <property type="evidence" value="ECO:0007669"/>
    <property type="project" value="UniProtKB-ARBA"/>
</dbReference>
<dbReference type="EMBL" id="AE016958">
    <property type="protein sequence ID" value="AAS06224.1"/>
    <property type="molecule type" value="Genomic_DNA"/>
</dbReference>
<gene>
    <name evidence="1" type="ordered locus">MAP_3674</name>
</gene>
<reference evidence="1 2" key="1">
    <citation type="journal article" date="2005" name="Proc. Natl. Acad. Sci. U.S.A.">
        <title>The complete genome sequence of Mycobacterium avium subspecies paratuberculosis.</title>
        <authorList>
            <person name="Li L."/>
            <person name="Bannantine J.P."/>
            <person name="Zhang Q."/>
            <person name="Amonsin A."/>
            <person name="May B.J."/>
            <person name="Alt D."/>
            <person name="Banerji N."/>
            <person name="Kanjilal S."/>
            <person name="Kapur V."/>
        </authorList>
    </citation>
    <scope>NUCLEOTIDE SEQUENCE [LARGE SCALE GENOMIC DNA]</scope>
    <source>
        <strain evidence="2">ATCC BAA-968 / K-10</strain>
    </source>
</reference>
<evidence type="ECO:0000313" key="1">
    <source>
        <dbReference type="EMBL" id="AAS06224.1"/>
    </source>
</evidence>
<name>Q73TP4_MYCPA</name>
<dbReference type="SUPFAM" id="SSF52518">
    <property type="entry name" value="Thiamin diphosphate-binding fold (THDP-binding)"/>
    <property type="match status" value="1"/>
</dbReference>
<dbReference type="STRING" id="262316.MAP_3674"/>
<evidence type="ECO:0008006" key="3">
    <source>
        <dbReference type="Google" id="ProtNLM"/>
    </source>
</evidence>
<accession>Q73TP4</accession>
<dbReference type="InterPro" id="IPR029061">
    <property type="entry name" value="THDP-binding"/>
</dbReference>
<sequence>MLGETSDFQPATIVANGRCRMSKAAELIVKCLENEGVSVVFGLPGEENIRFV</sequence>